<dbReference type="PANTHER" id="PTHR43394">
    <property type="entry name" value="ATP-DEPENDENT PERMEASE MDL1, MITOCHONDRIAL"/>
    <property type="match status" value="1"/>
</dbReference>
<dbReference type="SUPFAM" id="SSF52540">
    <property type="entry name" value="P-loop containing nucleoside triphosphate hydrolases"/>
    <property type="match status" value="1"/>
</dbReference>
<evidence type="ECO:0000256" key="7">
    <source>
        <dbReference type="SAM" id="Phobius"/>
    </source>
</evidence>
<dbReference type="PROSITE" id="PS00211">
    <property type="entry name" value="ABC_TRANSPORTER_1"/>
    <property type="match status" value="1"/>
</dbReference>
<keyword evidence="3" id="KW-0547">Nucleotide-binding</keyword>
<keyword evidence="11" id="KW-1185">Reference proteome</keyword>
<evidence type="ECO:0000313" key="10">
    <source>
        <dbReference type="EMBL" id="CUG87042.1"/>
    </source>
</evidence>
<dbReference type="InterPro" id="IPR036640">
    <property type="entry name" value="ABC1_TM_sf"/>
</dbReference>
<dbReference type="InterPro" id="IPR039421">
    <property type="entry name" value="Type_1_exporter"/>
</dbReference>
<proteinExistence type="predicted"/>
<protein>
    <submittedName>
        <fullName evidence="10">ABC transporter, putative</fullName>
    </submittedName>
</protein>
<dbReference type="OrthoDB" id="6500128at2759"/>
<evidence type="ECO:0000256" key="6">
    <source>
        <dbReference type="ARBA" id="ARBA00023136"/>
    </source>
</evidence>
<keyword evidence="2 7" id="KW-0812">Transmembrane</keyword>
<dbReference type="PROSITE" id="PS50929">
    <property type="entry name" value="ABC_TM1F"/>
    <property type="match status" value="1"/>
</dbReference>
<gene>
    <name evidence="10" type="ORF">BSAL_08110</name>
</gene>
<accession>A0A0S4J6G3</accession>
<dbReference type="GO" id="GO:0015421">
    <property type="term" value="F:ABC-type oligopeptide transporter activity"/>
    <property type="evidence" value="ECO:0007669"/>
    <property type="project" value="TreeGrafter"/>
</dbReference>
<feature type="transmembrane region" description="Helical" evidence="7">
    <location>
        <begin position="105"/>
        <end position="125"/>
    </location>
</feature>
<dbReference type="VEuPathDB" id="TriTrypDB:BSAL_08110"/>
<feature type="domain" description="ABC transmembrane type-1" evidence="9">
    <location>
        <begin position="58"/>
        <end position="354"/>
    </location>
</feature>
<keyword evidence="5 7" id="KW-1133">Transmembrane helix</keyword>
<dbReference type="GO" id="GO:0016887">
    <property type="term" value="F:ATP hydrolysis activity"/>
    <property type="evidence" value="ECO:0007669"/>
    <property type="project" value="InterPro"/>
</dbReference>
<dbReference type="PANTHER" id="PTHR43394:SF1">
    <property type="entry name" value="ATP-BINDING CASSETTE SUB-FAMILY B MEMBER 10, MITOCHONDRIAL"/>
    <property type="match status" value="1"/>
</dbReference>
<organism evidence="10 11">
    <name type="scientific">Bodo saltans</name>
    <name type="common">Flagellated protozoan</name>
    <dbReference type="NCBI Taxonomy" id="75058"/>
    <lineage>
        <taxon>Eukaryota</taxon>
        <taxon>Discoba</taxon>
        <taxon>Euglenozoa</taxon>
        <taxon>Kinetoplastea</taxon>
        <taxon>Metakinetoplastina</taxon>
        <taxon>Eubodonida</taxon>
        <taxon>Bodonidae</taxon>
        <taxon>Bodo</taxon>
    </lineage>
</organism>
<evidence type="ECO:0000259" key="8">
    <source>
        <dbReference type="PROSITE" id="PS50893"/>
    </source>
</evidence>
<feature type="transmembrane region" description="Helical" evidence="7">
    <location>
        <begin position="56"/>
        <end position="78"/>
    </location>
</feature>
<dbReference type="InterPro" id="IPR027417">
    <property type="entry name" value="P-loop_NTPase"/>
</dbReference>
<reference evidence="11" key="1">
    <citation type="submission" date="2015-09" db="EMBL/GenBank/DDBJ databases">
        <authorList>
            <consortium name="Pathogen Informatics"/>
        </authorList>
    </citation>
    <scope>NUCLEOTIDE SEQUENCE [LARGE SCALE GENOMIC DNA]</scope>
    <source>
        <strain evidence="11">Lake Konstanz</strain>
    </source>
</reference>
<dbReference type="AlphaFoldDB" id="A0A0S4J6G3"/>
<dbReference type="EMBL" id="CYKH01001428">
    <property type="protein sequence ID" value="CUG87042.1"/>
    <property type="molecule type" value="Genomic_DNA"/>
</dbReference>
<dbReference type="Pfam" id="PF00005">
    <property type="entry name" value="ABC_tran"/>
    <property type="match status" value="1"/>
</dbReference>
<name>A0A0S4J6G3_BODSA</name>
<dbReference type="InterPro" id="IPR011527">
    <property type="entry name" value="ABC1_TM_dom"/>
</dbReference>
<dbReference type="OMA" id="QQHAIFI"/>
<dbReference type="Proteomes" id="UP000051952">
    <property type="component" value="Unassembled WGS sequence"/>
</dbReference>
<evidence type="ECO:0000313" key="11">
    <source>
        <dbReference type="Proteomes" id="UP000051952"/>
    </source>
</evidence>
<evidence type="ECO:0000256" key="3">
    <source>
        <dbReference type="ARBA" id="ARBA00022741"/>
    </source>
</evidence>
<dbReference type="GO" id="GO:0005524">
    <property type="term" value="F:ATP binding"/>
    <property type="evidence" value="ECO:0007669"/>
    <property type="project" value="UniProtKB-KW"/>
</dbReference>
<dbReference type="InterPro" id="IPR003593">
    <property type="entry name" value="AAA+_ATPase"/>
</dbReference>
<dbReference type="InterPro" id="IPR017871">
    <property type="entry name" value="ABC_transporter-like_CS"/>
</dbReference>
<dbReference type="InterPro" id="IPR003439">
    <property type="entry name" value="ABC_transporter-like_ATP-bd"/>
</dbReference>
<evidence type="ECO:0000256" key="5">
    <source>
        <dbReference type="ARBA" id="ARBA00022989"/>
    </source>
</evidence>
<evidence type="ECO:0000259" key="9">
    <source>
        <dbReference type="PROSITE" id="PS50929"/>
    </source>
</evidence>
<dbReference type="GO" id="GO:0016020">
    <property type="term" value="C:membrane"/>
    <property type="evidence" value="ECO:0007669"/>
    <property type="project" value="UniProtKB-SubCell"/>
</dbReference>
<dbReference type="Gene3D" id="1.20.1560.10">
    <property type="entry name" value="ABC transporter type 1, transmembrane domain"/>
    <property type="match status" value="1"/>
</dbReference>
<comment type="subcellular location">
    <subcellularLocation>
        <location evidence="1">Membrane</location>
        <topology evidence="1">Multi-pass membrane protein</topology>
    </subcellularLocation>
</comment>
<keyword evidence="6 7" id="KW-0472">Membrane</keyword>
<feature type="domain" description="ABC transporter" evidence="8">
    <location>
        <begin position="407"/>
        <end position="632"/>
    </location>
</feature>
<evidence type="ECO:0000256" key="4">
    <source>
        <dbReference type="ARBA" id="ARBA00022840"/>
    </source>
</evidence>
<dbReference type="PROSITE" id="PS50893">
    <property type="entry name" value="ABC_TRANSPORTER_2"/>
    <property type="match status" value="1"/>
</dbReference>
<sequence>MSHSLLVFAALLQKEEKVNEKHKFMTSPAPAGPQPNVSQRDLINCLITFASRELPLLVAATMCIVLSSAVQLGIPVVAKKLLDGPATAPSSASEEDAPSFAVQNIWFDCSIVIAAILVFHVVSYFGHCFAHNATLRVTHHMMTAGMSALCWAPWETLSHRNPTEWTHLINTASKVVGETCASLITELISSCITAVGISVVVCYLSWELTLFFVLIVASSQMFSYLYARAFHAPSAAQYAEDEGRVSALLCNAAQRSATVRIFSTSAPSFFARKLKDRTMAAFESGSHLNSKIHLHGAVSSGITNSMFVGMIGVCVYMKEQGRLSLVDIGLFFFYMKQLLDRVLSISSEMRRMSTMLAKATEYVMLVKSMDDNTHCDLRERKTPISADSPFVVELRCVTFVYSGSQAVLTNDVFESKGSDEGDQNTIAPTDAVTASPGSKLSDVTMTVRRGEFVCLVGASGCGKSTVLKLIAGLLQPTNGVVRINSTRVALLEQSPSIVLGTVLENIALGNPAASQSDVVAAAKRAGCHDFIAQLPLGYDTLIDNADHAKFSGGQLQRICIARVFMTSCDIILMDEPTTGLDATAAASVLDSAVTLNRQGTTVIFASHDAAVIRRADRVIHFGGSHAQELDHA</sequence>
<dbReference type="Pfam" id="PF00664">
    <property type="entry name" value="ABC_membrane"/>
    <property type="match status" value="1"/>
</dbReference>
<dbReference type="SMART" id="SM00382">
    <property type="entry name" value="AAA"/>
    <property type="match status" value="1"/>
</dbReference>
<evidence type="ECO:0000256" key="1">
    <source>
        <dbReference type="ARBA" id="ARBA00004141"/>
    </source>
</evidence>
<dbReference type="Gene3D" id="3.40.50.300">
    <property type="entry name" value="P-loop containing nucleotide triphosphate hydrolases"/>
    <property type="match status" value="1"/>
</dbReference>
<keyword evidence="4" id="KW-0067">ATP-binding</keyword>
<evidence type="ECO:0000256" key="2">
    <source>
        <dbReference type="ARBA" id="ARBA00022692"/>
    </source>
</evidence>
<dbReference type="SUPFAM" id="SSF90123">
    <property type="entry name" value="ABC transporter transmembrane region"/>
    <property type="match status" value="1"/>
</dbReference>